<keyword evidence="3" id="KW-0804">Transcription</keyword>
<dbReference type="AlphaFoldDB" id="R9GUK3"/>
<feature type="domain" description="HTH lacI-type" evidence="4">
    <location>
        <begin position="1"/>
        <end position="53"/>
    </location>
</feature>
<dbReference type="GO" id="GO:0003700">
    <property type="term" value="F:DNA-binding transcription factor activity"/>
    <property type="evidence" value="ECO:0007669"/>
    <property type="project" value="TreeGrafter"/>
</dbReference>
<dbReference type="InterPro" id="IPR000843">
    <property type="entry name" value="HTH_LacI"/>
</dbReference>
<dbReference type="Pfam" id="PF00356">
    <property type="entry name" value="LacI"/>
    <property type="match status" value="1"/>
</dbReference>
<dbReference type="SMART" id="SM00354">
    <property type="entry name" value="HTH_LACI"/>
    <property type="match status" value="1"/>
</dbReference>
<protein>
    <submittedName>
        <fullName evidence="5">LacI family transcriptional regulator</fullName>
    </submittedName>
</protein>
<dbReference type="eggNOG" id="COG1609">
    <property type="taxonomic scope" value="Bacteria"/>
</dbReference>
<dbReference type="CDD" id="cd06267">
    <property type="entry name" value="PBP1_LacI_sugar_binding-like"/>
    <property type="match status" value="1"/>
</dbReference>
<comment type="caution">
    <text evidence="5">The sequence shown here is derived from an EMBL/GenBank/DDBJ whole genome shotgun (WGS) entry which is preliminary data.</text>
</comment>
<dbReference type="InterPro" id="IPR001761">
    <property type="entry name" value="Peripla_BP/Lac1_sug-bd_dom"/>
</dbReference>
<dbReference type="PANTHER" id="PTHR30146">
    <property type="entry name" value="LACI-RELATED TRANSCRIPTIONAL REPRESSOR"/>
    <property type="match status" value="1"/>
</dbReference>
<dbReference type="SUPFAM" id="SSF47413">
    <property type="entry name" value="lambda repressor-like DNA-binding domains"/>
    <property type="match status" value="1"/>
</dbReference>
<dbReference type="Gene3D" id="3.40.50.2300">
    <property type="match status" value="2"/>
</dbReference>
<sequence length="331" mass="36820">MKVLAKELNVSIATVSKALNDSYEISEQMKSRVREAALRLNYTLNPYASSLRNKKSKTIAVILPEITDSFFSLAINGIQSIAEKKGYHVLIYLSHEKFANEIAIVSECTSGRVDGVLISIASETTNPDHLLKLQEENIPIVFFDREFEGLDIASVTTNDFESGYLAASHLIAIGCEKPIFLSISSSLGICTKRAEGFKVALQEMNFEFKYDPIFICNGNELEQYNQVQNLLTGIHRPDGIVASVEKLIKIIYTISYEIRLSIPTELKVLIFSTLDYAPILNPPLSTISQPAFEIGKTAADLLFKRIEKKDYNISDNKIVIPSVLVKRGSSS</sequence>
<dbReference type="Gene3D" id="1.10.260.40">
    <property type="entry name" value="lambda repressor-like DNA-binding domains"/>
    <property type="match status" value="1"/>
</dbReference>
<dbReference type="EMBL" id="AQPN01000145">
    <property type="protein sequence ID" value="EOR92594.1"/>
    <property type="molecule type" value="Genomic_DNA"/>
</dbReference>
<proteinExistence type="predicted"/>
<keyword evidence="1" id="KW-0805">Transcription regulation</keyword>
<dbReference type="PROSITE" id="PS50932">
    <property type="entry name" value="HTH_LACI_2"/>
    <property type="match status" value="1"/>
</dbReference>
<evidence type="ECO:0000313" key="5">
    <source>
        <dbReference type="EMBL" id="EOR92594.1"/>
    </source>
</evidence>
<evidence type="ECO:0000259" key="4">
    <source>
        <dbReference type="PROSITE" id="PS50932"/>
    </source>
</evidence>
<dbReference type="Proteomes" id="UP000014174">
    <property type="component" value="Unassembled WGS sequence"/>
</dbReference>
<keyword evidence="6" id="KW-1185">Reference proteome</keyword>
<dbReference type="GO" id="GO:0000976">
    <property type="term" value="F:transcription cis-regulatory region binding"/>
    <property type="evidence" value="ECO:0007669"/>
    <property type="project" value="TreeGrafter"/>
</dbReference>
<evidence type="ECO:0000256" key="2">
    <source>
        <dbReference type="ARBA" id="ARBA00023125"/>
    </source>
</evidence>
<dbReference type="Pfam" id="PF00532">
    <property type="entry name" value="Peripla_BP_1"/>
    <property type="match status" value="1"/>
</dbReference>
<reference evidence="5 6" key="1">
    <citation type="journal article" date="2013" name="Genome Announc.">
        <title>Draft Genome Sequence of Arcticibacter svalbardensis Strain MN12-7T, a Member of the Family Sphingobacteriaceae Isolated from an Arctic Soil Sample.</title>
        <authorList>
            <person name="Shivaji S."/>
            <person name="Ara S."/>
            <person name="Prasad S."/>
            <person name="Manasa B.P."/>
            <person name="Begum Z."/>
            <person name="Singh A."/>
            <person name="Kumar Pinnaka A."/>
        </authorList>
    </citation>
    <scope>NUCLEOTIDE SEQUENCE [LARGE SCALE GENOMIC DNA]</scope>
    <source>
        <strain evidence="5 6">MN12-7</strain>
    </source>
</reference>
<accession>R9GUK3</accession>
<gene>
    <name evidence="5" type="ORF">ADIARSV_4106</name>
</gene>
<dbReference type="RefSeq" id="WP_016197324.1">
    <property type="nucleotide sequence ID" value="NZ_AQPN01000145.1"/>
</dbReference>
<organism evidence="5 6">
    <name type="scientific">Arcticibacter svalbardensis MN12-7</name>
    <dbReference type="NCBI Taxonomy" id="1150600"/>
    <lineage>
        <taxon>Bacteria</taxon>
        <taxon>Pseudomonadati</taxon>
        <taxon>Bacteroidota</taxon>
        <taxon>Sphingobacteriia</taxon>
        <taxon>Sphingobacteriales</taxon>
        <taxon>Sphingobacteriaceae</taxon>
        <taxon>Arcticibacter</taxon>
    </lineage>
</organism>
<dbReference type="PANTHER" id="PTHR30146:SF109">
    <property type="entry name" value="HTH-TYPE TRANSCRIPTIONAL REGULATOR GALS"/>
    <property type="match status" value="1"/>
</dbReference>
<keyword evidence="2" id="KW-0238">DNA-binding</keyword>
<dbReference type="InterPro" id="IPR010982">
    <property type="entry name" value="Lambda_DNA-bd_dom_sf"/>
</dbReference>
<dbReference type="SUPFAM" id="SSF53822">
    <property type="entry name" value="Periplasmic binding protein-like I"/>
    <property type="match status" value="1"/>
</dbReference>
<evidence type="ECO:0000256" key="1">
    <source>
        <dbReference type="ARBA" id="ARBA00023015"/>
    </source>
</evidence>
<dbReference type="PATRIC" id="fig|1150600.3.peg.4064"/>
<dbReference type="CDD" id="cd01392">
    <property type="entry name" value="HTH_LacI"/>
    <property type="match status" value="1"/>
</dbReference>
<dbReference type="InterPro" id="IPR028082">
    <property type="entry name" value="Peripla_BP_I"/>
</dbReference>
<evidence type="ECO:0000313" key="6">
    <source>
        <dbReference type="Proteomes" id="UP000014174"/>
    </source>
</evidence>
<dbReference type="STRING" id="1150600.ADIARSV_4106"/>
<evidence type="ECO:0000256" key="3">
    <source>
        <dbReference type="ARBA" id="ARBA00023163"/>
    </source>
</evidence>
<name>R9GUK3_9SPHI</name>